<comment type="caution">
    <text evidence="1">The sequence shown here is derived from an EMBL/GenBank/DDBJ whole genome shotgun (WGS) entry which is preliminary data.</text>
</comment>
<evidence type="ECO:0008006" key="3">
    <source>
        <dbReference type="Google" id="ProtNLM"/>
    </source>
</evidence>
<sequence>MKFYLLGEETKVEIDVLYRSYPNSSDYWDANWVNATIKIEIPGYKVSFDADLRTDELRKFLNELKLLRHSLRGKASFTNLEGNLEFEGEIDKLGKIKWNAETCYPAGNGAVLEFKFESDQTYLNMLIKELDDIIIHFPAIGKP</sequence>
<protein>
    <recommendedName>
        <fullName evidence="3">Immunity protein 50 of polymorphic toxin system</fullName>
    </recommendedName>
</protein>
<dbReference type="Proteomes" id="UP001175097">
    <property type="component" value="Unassembled WGS sequence"/>
</dbReference>
<proteinExistence type="predicted"/>
<dbReference type="EMBL" id="JAROCC010000025">
    <property type="protein sequence ID" value="MDN4609239.1"/>
    <property type="molecule type" value="Genomic_DNA"/>
</dbReference>
<dbReference type="Pfam" id="PF24716">
    <property type="entry name" value="WapI"/>
    <property type="match status" value="1"/>
</dbReference>
<name>A0ABT8JYL7_9BACL</name>
<reference evidence="1" key="1">
    <citation type="submission" date="2023-03" db="EMBL/GenBank/DDBJ databases">
        <title>MT1 and MT2 Draft Genomes of Novel Species.</title>
        <authorList>
            <person name="Venkateswaran K."/>
        </authorList>
    </citation>
    <scope>NUCLEOTIDE SEQUENCE</scope>
    <source>
        <strain evidence="1">F6_3S_P_2</strain>
    </source>
</reference>
<evidence type="ECO:0000313" key="1">
    <source>
        <dbReference type="EMBL" id="MDN4609239.1"/>
    </source>
</evidence>
<keyword evidence="2" id="KW-1185">Reference proteome</keyword>
<dbReference type="RefSeq" id="WP_301245928.1">
    <property type="nucleotide sequence ID" value="NZ_JAROCC010000025.1"/>
</dbReference>
<accession>A0ABT8JYL7</accession>
<gene>
    <name evidence="1" type="ORF">P5G49_17390</name>
</gene>
<dbReference type="InterPro" id="IPR056510">
    <property type="entry name" value="WapI"/>
</dbReference>
<organism evidence="1 2">
    <name type="scientific">Sporosarcina highlanderae</name>
    <dbReference type="NCBI Taxonomy" id="3035916"/>
    <lineage>
        <taxon>Bacteria</taxon>
        <taxon>Bacillati</taxon>
        <taxon>Bacillota</taxon>
        <taxon>Bacilli</taxon>
        <taxon>Bacillales</taxon>
        <taxon>Caryophanaceae</taxon>
        <taxon>Sporosarcina</taxon>
    </lineage>
</organism>
<evidence type="ECO:0000313" key="2">
    <source>
        <dbReference type="Proteomes" id="UP001175097"/>
    </source>
</evidence>